<reference evidence="3" key="1">
    <citation type="submission" date="2021-02" db="EMBL/GenBank/DDBJ databases">
        <authorList>
            <person name="Nowell W R."/>
        </authorList>
    </citation>
    <scope>NUCLEOTIDE SEQUENCE</scope>
</reference>
<feature type="non-terminal residue" evidence="3">
    <location>
        <position position="1"/>
    </location>
</feature>
<keyword evidence="1" id="KW-0812">Transmembrane</keyword>
<gene>
    <name evidence="3" type="ORF">FNK824_LOCUS39383</name>
</gene>
<organism evidence="3 4">
    <name type="scientific">Rotaria sordida</name>
    <dbReference type="NCBI Taxonomy" id="392033"/>
    <lineage>
        <taxon>Eukaryota</taxon>
        <taxon>Metazoa</taxon>
        <taxon>Spiralia</taxon>
        <taxon>Gnathifera</taxon>
        <taxon>Rotifera</taxon>
        <taxon>Eurotatoria</taxon>
        <taxon>Bdelloidea</taxon>
        <taxon>Philodinida</taxon>
        <taxon>Philodinidae</taxon>
        <taxon>Rotaria</taxon>
    </lineage>
</organism>
<evidence type="ECO:0000256" key="1">
    <source>
        <dbReference type="SAM" id="Phobius"/>
    </source>
</evidence>
<name>A0A820FWF9_9BILA</name>
<dbReference type="Pfam" id="PF10551">
    <property type="entry name" value="MULE"/>
    <property type="match status" value="1"/>
</dbReference>
<proteinExistence type="predicted"/>
<evidence type="ECO:0000259" key="2">
    <source>
        <dbReference type="Pfam" id="PF10551"/>
    </source>
</evidence>
<dbReference type="PANTHER" id="PTHR47160:SF10">
    <property type="entry name" value="MULE TRANSPOSASE DOMAIN-CONTAINING PROTEIN"/>
    <property type="match status" value="1"/>
</dbReference>
<evidence type="ECO:0000313" key="4">
    <source>
        <dbReference type="Proteomes" id="UP000663874"/>
    </source>
</evidence>
<keyword evidence="1" id="KW-1133">Transmembrane helix</keyword>
<comment type="caution">
    <text evidence="3">The sequence shown here is derived from an EMBL/GenBank/DDBJ whole genome shotgun (WGS) entry which is preliminary data.</text>
</comment>
<dbReference type="PANTHER" id="PTHR47160">
    <property type="entry name" value="PUTATIVE-RELATED"/>
    <property type="match status" value="1"/>
</dbReference>
<feature type="domain" description="MULE transposase" evidence="2">
    <location>
        <begin position="16"/>
        <end position="90"/>
    </location>
</feature>
<dbReference type="AlphaFoldDB" id="A0A820FWF9"/>
<keyword evidence="1" id="KW-0472">Membrane</keyword>
<feature type="transmembrane region" description="Helical" evidence="1">
    <location>
        <begin position="12"/>
        <end position="32"/>
    </location>
</feature>
<accession>A0A820FWF9</accession>
<protein>
    <recommendedName>
        <fullName evidence="2">MULE transposase domain-containing protein</fullName>
    </recommendedName>
</protein>
<dbReference type="EMBL" id="CAJOBE010025546">
    <property type="protein sequence ID" value="CAF4268472.1"/>
    <property type="molecule type" value="Genomic_DNA"/>
</dbReference>
<sequence length="257" mass="29700">GTFSVVPELYFQLYTIHTTYLNHILPAVYILLPGKKQRLYKTMLEEIKKLAPDFDPPNVMIDFERASMNAIKNLFPTTNLSGCFFHLCQNVYRAVTRFGLKTLYGENENFAQQIRLLPALAFLPTTDVIATFDEIKAQFPAEVNVRAAKFDIVLWNVNTNTLQGRHRTNNVVEGWNNRFTSLMNCSHPNIWKFLKGLKKEQCYVDAQIIQAEAGVRQARRREQIRRETRILNLLNEPTTTNFEKLMALAQNITLKDS</sequence>
<dbReference type="Proteomes" id="UP000663874">
    <property type="component" value="Unassembled WGS sequence"/>
</dbReference>
<evidence type="ECO:0000313" key="3">
    <source>
        <dbReference type="EMBL" id="CAF4268472.1"/>
    </source>
</evidence>
<dbReference type="InterPro" id="IPR018289">
    <property type="entry name" value="MULE_transposase_dom"/>
</dbReference>